<dbReference type="AlphaFoldDB" id="A0A6C2TZA6"/>
<organism evidence="1 2">
    <name type="scientific">Pontiella desulfatans</name>
    <dbReference type="NCBI Taxonomy" id="2750659"/>
    <lineage>
        <taxon>Bacteria</taxon>
        <taxon>Pseudomonadati</taxon>
        <taxon>Kiritimatiellota</taxon>
        <taxon>Kiritimatiellia</taxon>
        <taxon>Kiritimatiellales</taxon>
        <taxon>Pontiellaceae</taxon>
        <taxon>Pontiella</taxon>
    </lineage>
</organism>
<dbReference type="Proteomes" id="UP000366872">
    <property type="component" value="Unassembled WGS sequence"/>
</dbReference>
<dbReference type="EMBL" id="CAAHFG010000001">
    <property type="protein sequence ID" value="VGO12691.1"/>
    <property type="molecule type" value="Genomic_DNA"/>
</dbReference>
<reference evidence="1 2" key="1">
    <citation type="submission" date="2019-04" db="EMBL/GenBank/DDBJ databases">
        <authorList>
            <person name="Van Vliet M D."/>
        </authorList>
    </citation>
    <scope>NUCLEOTIDE SEQUENCE [LARGE SCALE GENOMIC DNA]</scope>
    <source>
        <strain evidence="1 2">F1</strain>
    </source>
</reference>
<gene>
    <name evidence="1" type="ORF">PDESU_01244</name>
</gene>
<name>A0A6C2TZA6_PONDE</name>
<dbReference type="RefSeq" id="WP_136078335.1">
    <property type="nucleotide sequence ID" value="NZ_CAAHFG010000001.1"/>
</dbReference>
<evidence type="ECO:0000313" key="2">
    <source>
        <dbReference type="Proteomes" id="UP000366872"/>
    </source>
</evidence>
<accession>A0A6C2TZA6</accession>
<sequence length="251" mass="28699">MSTFLSEKELPAEFTDPIVKGQLSFNGQLHFRCRSCDEVSWIDVTLGKLLLASKIQGIKNKELSCPKCKKNEFESICFEAFECRLCNKCGSSSYASRSESFECGTCHNNSFTVEKTTIHPSYPKRLYTPFRPKMPFGVSPNDDVEFLRNYLPVLRVTPDVHNTYIHFVSFIESIYEQVYGSSAEATDLLNIASSMMRRVFKETKNRDAAYLSIELMMKAQAVSETLIQRAVYGFNINQNIYSALALREEEY</sequence>
<proteinExistence type="predicted"/>
<protein>
    <submittedName>
        <fullName evidence="1">Uncharacterized protein</fullName>
    </submittedName>
</protein>
<keyword evidence="2" id="KW-1185">Reference proteome</keyword>
<evidence type="ECO:0000313" key="1">
    <source>
        <dbReference type="EMBL" id="VGO12691.1"/>
    </source>
</evidence>